<dbReference type="InterPro" id="IPR007161">
    <property type="entry name" value="DUF364"/>
</dbReference>
<dbReference type="Gene3D" id="3.40.50.11590">
    <property type="match status" value="1"/>
</dbReference>
<dbReference type="Gene3D" id="3.30.390.100">
    <property type="match status" value="1"/>
</dbReference>
<feature type="domain" description="Putative heavy-metal chelation" evidence="1">
    <location>
        <begin position="106"/>
        <end position="237"/>
    </location>
</feature>
<organism evidence="3 4">
    <name type="scientific">Thermodesulfobacterium commune DSM 2178</name>
    <dbReference type="NCBI Taxonomy" id="289377"/>
    <lineage>
        <taxon>Bacteria</taxon>
        <taxon>Pseudomonadati</taxon>
        <taxon>Thermodesulfobacteriota</taxon>
        <taxon>Thermodesulfobacteria</taxon>
        <taxon>Thermodesulfobacteriales</taxon>
        <taxon>Thermodesulfobacteriaceae</taxon>
        <taxon>Thermodesulfobacterium</taxon>
    </lineage>
</organism>
<dbReference type="EMBL" id="CP008796">
    <property type="protein sequence ID" value="AIH04634.1"/>
    <property type="molecule type" value="Genomic_DNA"/>
</dbReference>
<feature type="domain" description="DUF4213" evidence="2">
    <location>
        <begin position="9"/>
        <end position="91"/>
    </location>
</feature>
<gene>
    <name evidence="3" type="ORF">HL41_08180</name>
</gene>
<dbReference type="KEGG" id="tcm:HL41_08180"/>
<evidence type="ECO:0008006" key="5">
    <source>
        <dbReference type="Google" id="ProtNLM"/>
    </source>
</evidence>
<evidence type="ECO:0000259" key="1">
    <source>
        <dbReference type="Pfam" id="PF04016"/>
    </source>
</evidence>
<dbReference type="HOGENOM" id="CLU_076326_1_0_0"/>
<evidence type="ECO:0000259" key="2">
    <source>
        <dbReference type="Pfam" id="PF13938"/>
    </source>
</evidence>
<dbReference type="PaxDb" id="289377-HL41_08180"/>
<dbReference type="RefSeq" id="WP_038062784.1">
    <property type="nucleotide sequence ID" value="NZ_CP008796.1"/>
</dbReference>
<dbReference type="SUPFAM" id="SSF159713">
    <property type="entry name" value="Dhaf3308-like"/>
    <property type="match status" value="1"/>
</dbReference>
<reference evidence="3 4" key="1">
    <citation type="journal article" date="2015" name="Genome Announc.">
        <title>Genome Sequence of a Sulfate-Reducing Thermophilic Bacterium, Thermodesulfobacterium commune DSM 2178T (Phylum Thermodesulfobacteria).</title>
        <authorList>
            <person name="Bhatnagar S."/>
            <person name="Badger J.H."/>
            <person name="Madupu R."/>
            <person name="Khouri H.M."/>
            <person name="O'Connor E.M."/>
            <person name="Robb F.T."/>
            <person name="Ward N.L."/>
            <person name="Eisen J.A."/>
        </authorList>
    </citation>
    <scope>NUCLEOTIDE SEQUENCE [LARGE SCALE GENOMIC DNA]</scope>
    <source>
        <strain evidence="3 4">DSM 2178</strain>
    </source>
</reference>
<dbReference type="Proteomes" id="UP000028481">
    <property type="component" value="Chromosome"/>
</dbReference>
<dbReference type="AlphaFoldDB" id="A0A075WTP2"/>
<dbReference type="Pfam" id="PF13938">
    <property type="entry name" value="DUF4213"/>
    <property type="match status" value="1"/>
</dbReference>
<proteinExistence type="predicted"/>
<evidence type="ECO:0000313" key="4">
    <source>
        <dbReference type="Proteomes" id="UP000028481"/>
    </source>
</evidence>
<name>A0A075WTP2_9BACT</name>
<dbReference type="Pfam" id="PF04016">
    <property type="entry name" value="DUF364"/>
    <property type="match status" value="1"/>
</dbReference>
<dbReference type="OrthoDB" id="9806942at2"/>
<accession>A0A075WTP2</accession>
<protein>
    <recommendedName>
        <fullName evidence="5">Heavy-metal chelation domain-containing protein</fullName>
    </recommendedName>
</protein>
<dbReference type="eggNOG" id="COG2014">
    <property type="taxonomic scope" value="Bacteria"/>
</dbReference>
<keyword evidence="4" id="KW-1185">Reference proteome</keyword>
<dbReference type="STRING" id="289377.HL41_08180"/>
<evidence type="ECO:0000313" key="3">
    <source>
        <dbReference type="EMBL" id="AIH04634.1"/>
    </source>
</evidence>
<dbReference type="InterPro" id="IPR025251">
    <property type="entry name" value="DUF4213"/>
</dbReference>
<sequence length="253" mass="28648">MGIYTELVERALPYARAKKIKRMVIGIHYTMVEVERCGTGLAYTLLPEIKNCCELDGSINFWKLPADIAIKGYLSFNQIESLVGLATINAIFSGRKENLKNAVEGDLFSILKFDYRDEVLMVGRFDPVLRKLQGKVKKVWLLEKEEDITTFSIEEIKDKLKLAIITSSTLVNKTLERILESLYGVPEVALMGPTTPLCPEVFRFTPITWLCGAIVRDPDQLFIKICEGKGTQAFFKANTPKPILEKINLRVKK</sequence>